<proteinExistence type="predicted"/>
<name>A0AAV3R6S1_LITER</name>
<dbReference type="EMBL" id="BAABME010007638">
    <property type="protein sequence ID" value="GAA0171356.1"/>
    <property type="molecule type" value="Genomic_DNA"/>
</dbReference>
<feature type="region of interest" description="Disordered" evidence="1">
    <location>
        <begin position="67"/>
        <end position="92"/>
    </location>
</feature>
<dbReference type="AlphaFoldDB" id="A0AAV3R6S1"/>
<feature type="compositionally biased region" description="Low complexity" evidence="1">
    <location>
        <begin position="68"/>
        <end position="85"/>
    </location>
</feature>
<dbReference type="Proteomes" id="UP001454036">
    <property type="component" value="Unassembled WGS sequence"/>
</dbReference>
<gene>
    <name evidence="2" type="ORF">LIER_25407</name>
</gene>
<sequence length="149" mass="16029">MFEEFCASVPKFTIGYLKIFKDHDLFANIAIPHDVAWEVANRLNDEDLGGNPLDSNVISAEPLAVCHPSRSTTASSEARTTPSATQTAEPTPADEVLAAASKCMEPNEVPFSTMIGDHLPLFDRAKVVKKVAKDPVVTTSQPAVAFQSS</sequence>
<reference evidence="2 3" key="1">
    <citation type="submission" date="2024-01" db="EMBL/GenBank/DDBJ databases">
        <title>The complete chloroplast genome sequence of Lithospermum erythrorhizon: insights into the phylogenetic relationship among Boraginaceae species and the maternal lineages of purple gromwells.</title>
        <authorList>
            <person name="Okada T."/>
            <person name="Watanabe K."/>
        </authorList>
    </citation>
    <scope>NUCLEOTIDE SEQUENCE [LARGE SCALE GENOMIC DNA]</scope>
</reference>
<evidence type="ECO:0000313" key="2">
    <source>
        <dbReference type="EMBL" id="GAA0171356.1"/>
    </source>
</evidence>
<protein>
    <submittedName>
        <fullName evidence="2">Uncharacterized protein</fullName>
    </submittedName>
</protein>
<accession>A0AAV3R6S1</accession>
<evidence type="ECO:0000313" key="3">
    <source>
        <dbReference type="Proteomes" id="UP001454036"/>
    </source>
</evidence>
<comment type="caution">
    <text evidence="2">The sequence shown here is derived from an EMBL/GenBank/DDBJ whole genome shotgun (WGS) entry which is preliminary data.</text>
</comment>
<evidence type="ECO:0000256" key="1">
    <source>
        <dbReference type="SAM" id="MobiDB-lite"/>
    </source>
</evidence>
<organism evidence="2 3">
    <name type="scientific">Lithospermum erythrorhizon</name>
    <name type="common">Purple gromwell</name>
    <name type="synonym">Lithospermum officinale var. erythrorhizon</name>
    <dbReference type="NCBI Taxonomy" id="34254"/>
    <lineage>
        <taxon>Eukaryota</taxon>
        <taxon>Viridiplantae</taxon>
        <taxon>Streptophyta</taxon>
        <taxon>Embryophyta</taxon>
        <taxon>Tracheophyta</taxon>
        <taxon>Spermatophyta</taxon>
        <taxon>Magnoliopsida</taxon>
        <taxon>eudicotyledons</taxon>
        <taxon>Gunneridae</taxon>
        <taxon>Pentapetalae</taxon>
        <taxon>asterids</taxon>
        <taxon>lamiids</taxon>
        <taxon>Boraginales</taxon>
        <taxon>Boraginaceae</taxon>
        <taxon>Boraginoideae</taxon>
        <taxon>Lithospermeae</taxon>
        <taxon>Lithospermum</taxon>
    </lineage>
</organism>
<keyword evidence="3" id="KW-1185">Reference proteome</keyword>